<keyword evidence="3 6" id="KW-0732">Signal</keyword>
<evidence type="ECO:0000256" key="3">
    <source>
        <dbReference type="ARBA" id="ARBA00022729"/>
    </source>
</evidence>
<evidence type="ECO:0000256" key="4">
    <source>
        <dbReference type="ARBA" id="ARBA00023136"/>
    </source>
</evidence>
<dbReference type="InterPro" id="IPR012944">
    <property type="entry name" value="SusD_RagB_dom"/>
</dbReference>
<feature type="signal peptide" evidence="6">
    <location>
        <begin position="1"/>
        <end position="19"/>
    </location>
</feature>
<dbReference type="PROSITE" id="PS51257">
    <property type="entry name" value="PROKAR_LIPOPROTEIN"/>
    <property type="match status" value="1"/>
</dbReference>
<sequence length="567" mass="64205">MKTSNIFKGVLLCATMMMAASCADLDLQPLTEPSSGTWNSKLDEVRISVNDLYRAYPYNLETRWFTDGHTDDFCHRNKVYDVPAATLTSSTSWIETTWSDTYKAISRCNRVLESLDKLGYSSDEAKRLAAEARLFRAYFYARLISLWGDVPFCMGTITIEEARQMGRTPVADILPVIYSDYDYAYENLPESNIVQGIWRVNRYVAASLKCRIALTMKDWEIARDAARLVMDSRQYSLYPDFGALFRDKTMDNGEYIFCIANSIELGQSSSVNSFMLRTTVSSGAAGFPSWDLLAAFECTDGKPIDESPLFDPHNPYLNRDPRCNETFVAPGSVVYGCVYNPSPSAKTVLLDGKSVTNKDSKINDQYAAPTGTCLRKGAQDEWRTGKNVSENPTIIIRYADVLLMYAEAKIELGELDASMLNAINDVRARAYKTTRDNTAAYPALALSDQNTMRLAVRKERRVEFAWEGRRFFDLLRWDGWMEKAFSHDYYAFPTKQGMVDMEKAGDYYWPSTPEIDECGFADFKPMFDAGKIVRVLPRKYDSRFPLLPIPAIEVSISNGKISQNPGW</sequence>
<accession>A0A4S1ZS56</accession>
<gene>
    <name evidence="9" type="ORF">E5333_04830</name>
</gene>
<evidence type="ECO:0000256" key="6">
    <source>
        <dbReference type="SAM" id="SignalP"/>
    </source>
</evidence>
<evidence type="ECO:0000256" key="2">
    <source>
        <dbReference type="ARBA" id="ARBA00006275"/>
    </source>
</evidence>
<evidence type="ECO:0000259" key="8">
    <source>
        <dbReference type="Pfam" id="PF14322"/>
    </source>
</evidence>
<dbReference type="SUPFAM" id="SSF48452">
    <property type="entry name" value="TPR-like"/>
    <property type="match status" value="1"/>
</dbReference>
<dbReference type="RefSeq" id="WP_135956817.1">
    <property type="nucleotide sequence ID" value="NZ_SRVL01000003.1"/>
</dbReference>
<dbReference type="GO" id="GO:0009279">
    <property type="term" value="C:cell outer membrane"/>
    <property type="evidence" value="ECO:0007669"/>
    <property type="project" value="UniProtKB-SubCell"/>
</dbReference>
<name>A0A4S1ZS56_9BACT</name>
<dbReference type="Proteomes" id="UP000306630">
    <property type="component" value="Unassembled WGS sequence"/>
</dbReference>
<dbReference type="InterPro" id="IPR011990">
    <property type="entry name" value="TPR-like_helical_dom_sf"/>
</dbReference>
<evidence type="ECO:0000256" key="1">
    <source>
        <dbReference type="ARBA" id="ARBA00004442"/>
    </source>
</evidence>
<keyword evidence="4" id="KW-0472">Membrane</keyword>
<proteinExistence type="inferred from homology"/>
<comment type="subcellular location">
    <subcellularLocation>
        <location evidence="1">Cell outer membrane</location>
    </subcellularLocation>
</comment>
<comment type="similarity">
    <text evidence="2">Belongs to the SusD family.</text>
</comment>
<evidence type="ECO:0000259" key="7">
    <source>
        <dbReference type="Pfam" id="PF07980"/>
    </source>
</evidence>
<dbReference type="Gene3D" id="1.25.40.390">
    <property type="match status" value="1"/>
</dbReference>
<dbReference type="AlphaFoldDB" id="A0A4S1ZS56"/>
<feature type="domain" description="RagB/SusD" evidence="7">
    <location>
        <begin position="272"/>
        <end position="567"/>
    </location>
</feature>
<dbReference type="Pfam" id="PF07980">
    <property type="entry name" value="SusD_RagB"/>
    <property type="match status" value="1"/>
</dbReference>
<evidence type="ECO:0000313" key="10">
    <source>
        <dbReference type="Proteomes" id="UP000306630"/>
    </source>
</evidence>
<dbReference type="Pfam" id="PF14322">
    <property type="entry name" value="SusD-like_3"/>
    <property type="match status" value="1"/>
</dbReference>
<reference evidence="9 10" key="1">
    <citation type="submission" date="2019-04" db="EMBL/GenBank/DDBJ databases">
        <title>Microbes associate with the intestines of laboratory mice.</title>
        <authorList>
            <person name="Navarre W."/>
            <person name="Wong E."/>
            <person name="Huang K."/>
            <person name="Tropini C."/>
            <person name="Ng K."/>
            <person name="Yu B."/>
        </authorList>
    </citation>
    <scope>NUCLEOTIDE SEQUENCE [LARGE SCALE GENOMIC DNA]</scope>
    <source>
        <strain evidence="9 10">NM06_A21</strain>
    </source>
</reference>
<dbReference type="InterPro" id="IPR033985">
    <property type="entry name" value="SusD-like_N"/>
</dbReference>
<evidence type="ECO:0000256" key="5">
    <source>
        <dbReference type="ARBA" id="ARBA00023237"/>
    </source>
</evidence>
<protein>
    <submittedName>
        <fullName evidence="9">RagB/SusD family nutrient uptake outer membrane protein</fullName>
    </submittedName>
</protein>
<organism evidence="9 10">
    <name type="scientific">Muribaculum intestinale</name>
    <dbReference type="NCBI Taxonomy" id="1796646"/>
    <lineage>
        <taxon>Bacteria</taxon>
        <taxon>Pseudomonadati</taxon>
        <taxon>Bacteroidota</taxon>
        <taxon>Bacteroidia</taxon>
        <taxon>Bacteroidales</taxon>
        <taxon>Muribaculaceae</taxon>
        <taxon>Muribaculum</taxon>
    </lineage>
</organism>
<keyword evidence="5" id="KW-0998">Cell outer membrane</keyword>
<comment type="caution">
    <text evidence="9">The sequence shown here is derived from an EMBL/GenBank/DDBJ whole genome shotgun (WGS) entry which is preliminary data.</text>
</comment>
<dbReference type="EMBL" id="SRYD01000014">
    <property type="protein sequence ID" value="TGY75132.1"/>
    <property type="molecule type" value="Genomic_DNA"/>
</dbReference>
<evidence type="ECO:0000313" key="9">
    <source>
        <dbReference type="EMBL" id="TGY75132.1"/>
    </source>
</evidence>
<feature type="chain" id="PRO_5030099703" evidence="6">
    <location>
        <begin position="20"/>
        <end position="567"/>
    </location>
</feature>
<feature type="domain" description="SusD-like N-terminal" evidence="8">
    <location>
        <begin position="38"/>
        <end position="214"/>
    </location>
</feature>